<feature type="compositionally biased region" description="Basic and acidic residues" evidence="1">
    <location>
        <begin position="48"/>
        <end position="59"/>
    </location>
</feature>
<gene>
    <name evidence="2" type="ORF">HS99_0018600</name>
</gene>
<reference evidence="2" key="1">
    <citation type="submission" date="2016-08" db="EMBL/GenBank/DDBJ databases">
        <title>Sequencing, Assembly and Comparative Genomics of S. aureofaciens ATCC 10762.</title>
        <authorList>
            <person name="Gradnigo J.S."/>
            <person name="Johnson N."/>
            <person name="Somerville G.A."/>
        </authorList>
    </citation>
    <scope>NUCLEOTIDE SEQUENCE [LARGE SCALE GENOMIC DNA]</scope>
    <source>
        <strain evidence="2">ATCC 10762</strain>
    </source>
</reference>
<dbReference type="Proteomes" id="UP000037395">
    <property type="component" value="Unassembled WGS sequence"/>
</dbReference>
<evidence type="ECO:0000313" key="2">
    <source>
        <dbReference type="EMBL" id="OEV39096.1"/>
    </source>
</evidence>
<proteinExistence type="predicted"/>
<evidence type="ECO:0000313" key="3">
    <source>
        <dbReference type="Proteomes" id="UP000037395"/>
    </source>
</evidence>
<dbReference type="AlphaFoldDB" id="A0A1E7NEF6"/>
<accession>A0A1E7NEF6</accession>
<feature type="region of interest" description="Disordered" evidence="1">
    <location>
        <begin position="38"/>
        <end position="61"/>
    </location>
</feature>
<dbReference type="KEGG" id="kau:B6264_30870"/>
<sequence>MAVDSMRVGEAREWIGEAVVGAVRAGFARDHETMGYAERPAPEPAFKAGRERTGHDSSRVPEVPKALVESWTTDDTPGMFFTYKAEYGGPPLIQLSVRRTWARQVAAAGWAVLGGCAVLDVLDWDESVSPRRPARVRAALVWADYDAGMHGWRAHADNRDLRVAWGPQGQATLVMPWKEPSAGHEVETG</sequence>
<name>A0A1E7NEF6_KITAU</name>
<evidence type="ECO:0000256" key="1">
    <source>
        <dbReference type="SAM" id="MobiDB-lite"/>
    </source>
</evidence>
<organism evidence="2 3">
    <name type="scientific">Kitasatospora aureofaciens</name>
    <name type="common">Streptomyces aureofaciens</name>
    <dbReference type="NCBI Taxonomy" id="1894"/>
    <lineage>
        <taxon>Bacteria</taxon>
        <taxon>Bacillati</taxon>
        <taxon>Actinomycetota</taxon>
        <taxon>Actinomycetes</taxon>
        <taxon>Kitasatosporales</taxon>
        <taxon>Streptomycetaceae</taxon>
        <taxon>Kitasatospora</taxon>
    </lineage>
</organism>
<dbReference type="RefSeq" id="WP_030557155.1">
    <property type="nucleotide sequence ID" value="NZ_CP020568.1"/>
</dbReference>
<keyword evidence="3" id="KW-1185">Reference proteome</keyword>
<protein>
    <submittedName>
        <fullName evidence="2">Uncharacterized protein</fullName>
    </submittedName>
</protein>
<dbReference type="EMBL" id="JPRF03000002">
    <property type="protein sequence ID" value="OEV39096.1"/>
    <property type="molecule type" value="Genomic_DNA"/>
</dbReference>
<comment type="caution">
    <text evidence="2">The sequence shown here is derived from an EMBL/GenBank/DDBJ whole genome shotgun (WGS) entry which is preliminary data.</text>
</comment>